<feature type="compositionally biased region" description="Low complexity" evidence="1">
    <location>
        <begin position="474"/>
        <end position="493"/>
    </location>
</feature>
<feature type="region of interest" description="Disordered" evidence="1">
    <location>
        <begin position="168"/>
        <end position="191"/>
    </location>
</feature>
<protein>
    <recommendedName>
        <fullName evidence="4">DUF1308 domain-containing protein</fullName>
    </recommendedName>
</protein>
<evidence type="ECO:0000256" key="1">
    <source>
        <dbReference type="SAM" id="MobiDB-lite"/>
    </source>
</evidence>
<accession>A0ABZ1D9U4</accession>
<reference evidence="2 3" key="1">
    <citation type="submission" date="2024-01" db="EMBL/GenBank/DDBJ databases">
        <title>Comparative genomics of Cryptococcus and Kwoniella reveals pathogenesis evolution and contrasting modes of karyotype evolution via chromosome fusion or intercentromeric recombination.</title>
        <authorList>
            <person name="Coelho M.A."/>
            <person name="David-Palma M."/>
            <person name="Shea T."/>
            <person name="Bowers K."/>
            <person name="McGinley-Smith S."/>
            <person name="Mohammad A.W."/>
            <person name="Gnirke A."/>
            <person name="Yurkov A.M."/>
            <person name="Nowrousian M."/>
            <person name="Sun S."/>
            <person name="Cuomo C.A."/>
            <person name="Heitman J."/>
        </authorList>
    </citation>
    <scope>NUCLEOTIDE SEQUENCE [LARGE SCALE GENOMIC DNA]</scope>
    <source>
        <strain evidence="2">CBS 11374</strain>
    </source>
</reference>
<dbReference type="GeneID" id="87959811"/>
<dbReference type="PANTHER" id="PTHR13379:SF0">
    <property type="entry name" value="UPF0415 PROTEIN C7ORF25"/>
    <property type="match status" value="1"/>
</dbReference>
<dbReference type="PANTHER" id="PTHR13379">
    <property type="entry name" value="UNCHARACTERIZED DUF1308"/>
    <property type="match status" value="1"/>
</dbReference>
<feature type="compositionally biased region" description="Basic residues" evidence="1">
    <location>
        <begin position="512"/>
        <end position="521"/>
    </location>
</feature>
<evidence type="ECO:0000313" key="2">
    <source>
        <dbReference type="EMBL" id="WRT70683.1"/>
    </source>
</evidence>
<evidence type="ECO:0000313" key="3">
    <source>
        <dbReference type="Proteomes" id="UP001329825"/>
    </source>
</evidence>
<dbReference type="EMBL" id="CP141891">
    <property type="protein sequence ID" value="WRT70683.1"/>
    <property type="molecule type" value="Genomic_DNA"/>
</dbReference>
<evidence type="ECO:0008006" key="4">
    <source>
        <dbReference type="Google" id="ProtNLM"/>
    </source>
</evidence>
<organism evidence="2 3">
    <name type="scientific">Kwoniella shivajii</name>
    <dbReference type="NCBI Taxonomy" id="564305"/>
    <lineage>
        <taxon>Eukaryota</taxon>
        <taxon>Fungi</taxon>
        <taxon>Dikarya</taxon>
        <taxon>Basidiomycota</taxon>
        <taxon>Agaricomycotina</taxon>
        <taxon>Tremellomycetes</taxon>
        <taxon>Tremellales</taxon>
        <taxon>Cryptococcaceae</taxon>
        <taxon>Kwoniella</taxon>
    </lineage>
</organism>
<sequence length="639" mass="72157">MEQIEIAYKQINELISSINQFIEEEAELATYKAPIIDWHHPDSYSQSSIIGLNKFQSSVETEKGYINSLLNINDKVSSSSSTSSSRRTPKEISSNIPHLSAVWEQVKYSQWPIICISQILECGNQSQQDIQVKVDLVEQGGECWVKVNTIKESRLMAEFREQDSYINSDYESDDSTLDPSSTQAQAGPSRLQRPTLTNSIIVQVTSLVKAAESYPRIPGFPPPRIKYVLNRLEENPKGGYDDSRIQETFQIIRGMGVELILASDQRILPKRNQRKSPKPTQKILLDLSVVVALCCDSTHLPLPASNEELESRFRSLQSSSKGNGELELAPHIPVTKDLRDQLEWEMNHPLIQELKDRLTPLYESSNEQVEFWVTEEVKSRLPAIVDIIGGEEEKQRARMMFDVHDSGEKEGGFWQNSRWKDNAGILEHLKINVLPPEDNGIINGTKDIKTDSSFRKGFMSICKSMLDIVDLQTQQKSQDSSPNPSPNQDQGQDYSPAPTIQQQLPERPGNPKSRKTKKSKLPPRGFTLASKLPSAHTLRTFLVGCEKGWTVLTNNRGAVGKVIREMRVGEGLGYGEENNDGTVDIWVVNPSSLSEWRRKEVEISNKRLLERLHNDRKQEISHCAEGMERLSLEKVAQGV</sequence>
<gene>
    <name evidence="2" type="ORF">IL334_007681</name>
</gene>
<dbReference type="RefSeq" id="XP_062795422.1">
    <property type="nucleotide sequence ID" value="XM_062939371.1"/>
</dbReference>
<proteinExistence type="predicted"/>
<dbReference type="Proteomes" id="UP001329825">
    <property type="component" value="Chromosome 11"/>
</dbReference>
<feature type="compositionally biased region" description="Polar residues" evidence="1">
    <location>
        <begin position="177"/>
        <end position="191"/>
    </location>
</feature>
<name>A0ABZ1D9U4_9TREE</name>
<feature type="region of interest" description="Disordered" evidence="1">
    <location>
        <begin position="472"/>
        <end position="528"/>
    </location>
</feature>
<keyword evidence="3" id="KW-1185">Reference proteome</keyword>